<feature type="transmembrane region" description="Helical" evidence="6">
    <location>
        <begin position="350"/>
        <end position="370"/>
    </location>
</feature>
<feature type="transmembrane region" description="Helical" evidence="6">
    <location>
        <begin position="227"/>
        <end position="245"/>
    </location>
</feature>
<keyword evidence="8" id="KW-1185">Reference proteome</keyword>
<accession>A0A0R2ABN9</accession>
<feature type="transmembrane region" description="Helical" evidence="6">
    <location>
        <begin position="16"/>
        <end position="37"/>
    </location>
</feature>
<evidence type="ECO:0000256" key="2">
    <source>
        <dbReference type="ARBA" id="ARBA00022475"/>
    </source>
</evidence>
<evidence type="ECO:0000256" key="5">
    <source>
        <dbReference type="ARBA" id="ARBA00023136"/>
    </source>
</evidence>
<evidence type="ECO:0000256" key="6">
    <source>
        <dbReference type="SAM" id="Phobius"/>
    </source>
</evidence>
<keyword evidence="2" id="KW-1003">Cell membrane</keyword>
<evidence type="ECO:0000256" key="3">
    <source>
        <dbReference type="ARBA" id="ARBA00022692"/>
    </source>
</evidence>
<dbReference type="PIRSF" id="PIRSF006060">
    <property type="entry name" value="AA_transporter"/>
    <property type="match status" value="1"/>
</dbReference>
<dbReference type="GO" id="GO:0005886">
    <property type="term" value="C:plasma membrane"/>
    <property type="evidence" value="ECO:0007669"/>
    <property type="project" value="UniProtKB-SubCell"/>
</dbReference>
<comment type="subcellular location">
    <subcellularLocation>
        <location evidence="1">Cell membrane</location>
        <topology evidence="1">Multi-pass membrane protein</topology>
    </subcellularLocation>
</comment>
<dbReference type="Proteomes" id="UP000051733">
    <property type="component" value="Unassembled WGS sequence"/>
</dbReference>
<keyword evidence="4 6" id="KW-1133">Transmembrane helix</keyword>
<protein>
    <submittedName>
        <fullName evidence="7">Amino acid transporter</fullName>
    </submittedName>
</protein>
<organism evidence="7 8">
    <name type="scientific">Paucilactobacillus vaccinostercus DSM 20634</name>
    <dbReference type="NCBI Taxonomy" id="1423813"/>
    <lineage>
        <taxon>Bacteria</taxon>
        <taxon>Bacillati</taxon>
        <taxon>Bacillota</taxon>
        <taxon>Bacilli</taxon>
        <taxon>Lactobacillales</taxon>
        <taxon>Lactobacillaceae</taxon>
        <taxon>Paucilactobacillus</taxon>
    </lineage>
</organism>
<reference evidence="7 8" key="1">
    <citation type="journal article" date="2015" name="Genome Announc.">
        <title>Expanding the biotechnology potential of lactobacilli through comparative genomics of 213 strains and associated genera.</title>
        <authorList>
            <person name="Sun Z."/>
            <person name="Harris H.M."/>
            <person name="McCann A."/>
            <person name="Guo C."/>
            <person name="Argimon S."/>
            <person name="Zhang W."/>
            <person name="Yang X."/>
            <person name="Jeffery I.B."/>
            <person name="Cooney J.C."/>
            <person name="Kagawa T.F."/>
            <person name="Liu W."/>
            <person name="Song Y."/>
            <person name="Salvetti E."/>
            <person name="Wrobel A."/>
            <person name="Rasinkangas P."/>
            <person name="Parkhill J."/>
            <person name="Rea M.C."/>
            <person name="O'Sullivan O."/>
            <person name="Ritari J."/>
            <person name="Douillard F.P."/>
            <person name="Paul Ross R."/>
            <person name="Yang R."/>
            <person name="Briner A.E."/>
            <person name="Felis G.E."/>
            <person name="de Vos W.M."/>
            <person name="Barrangou R."/>
            <person name="Klaenhammer T.R."/>
            <person name="Caufield P.W."/>
            <person name="Cui Y."/>
            <person name="Zhang H."/>
            <person name="O'Toole P.W."/>
        </authorList>
    </citation>
    <scope>NUCLEOTIDE SEQUENCE [LARGE SCALE GENOMIC DNA]</scope>
    <source>
        <strain evidence="7 8">DSM 20634</strain>
    </source>
</reference>
<dbReference type="GO" id="GO:0022857">
    <property type="term" value="F:transmembrane transporter activity"/>
    <property type="evidence" value="ECO:0007669"/>
    <property type="project" value="InterPro"/>
</dbReference>
<name>A0A0R2ABN9_9LACO</name>
<feature type="transmembrane region" description="Helical" evidence="6">
    <location>
        <begin position="390"/>
        <end position="423"/>
    </location>
</feature>
<comment type="caution">
    <text evidence="7">The sequence shown here is derived from an EMBL/GenBank/DDBJ whole genome shotgun (WGS) entry which is preliminary data.</text>
</comment>
<keyword evidence="5 6" id="KW-0472">Membrane</keyword>
<proteinExistence type="predicted"/>
<dbReference type="AlphaFoldDB" id="A0A0R2ABN9"/>
<dbReference type="InterPro" id="IPR050367">
    <property type="entry name" value="APC_superfamily"/>
</dbReference>
<feature type="transmembrane region" description="Helical" evidence="6">
    <location>
        <begin position="163"/>
        <end position="183"/>
    </location>
</feature>
<dbReference type="InterPro" id="IPR002293">
    <property type="entry name" value="AA/rel_permease1"/>
</dbReference>
<evidence type="ECO:0000313" key="7">
    <source>
        <dbReference type="EMBL" id="KRM61097.1"/>
    </source>
</evidence>
<evidence type="ECO:0000256" key="1">
    <source>
        <dbReference type="ARBA" id="ARBA00004651"/>
    </source>
</evidence>
<dbReference type="Gene3D" id="1.20.1740.10">
    <property type="entry name" value="Amino acid/polyamine transporter I"/>
    <property type="match status" value="1"/>
</dbReference>
<feature type="transmembrane region" description="Helical" evidence="6">
    <location>
        <begin position="195"/>
        <end position="215"/>
    </location>
</feature>
<dbReference type="PANTHER" id="PTHR42770:SF18">
    <property type="entry name" value="ARGININE_AGMATINE ANTIPORTER"/>
    <property type="match status" value="1"/>
</dbReference>
<feature type="transmembrane region" description="Helical" evidence="6">
    <location>
        <begin position="49"/>
        <end position="69"/>
    </location>
</feature>
<evidence type="ECO:0000313" key="8">
    <source>
        <dbReference type="Proteomes" id="UP000051733"/>
    </source>
</evidence>
<keyword evidence="3 6" id="KW-0812">Transmembrane</keyword>
<dbReference type="EMBL" id="AYYY01000043">
    <property type="protein sequence ID" value="KRM61097.1"/>
    <property type="molecule type" value="Genomic_DNA"/>
</dbReference>
<dbReference type="Pfam" id="PF13520">
    <property type="entry name" value="AA_permease_2"/>
    <property type="match status" value="1"/>
</dbReference>
<evidence type="ECO:0000256" key="4">
    <source>
        <dbReference type="ARBA" id="ARBA00022989"/>
    </source>
</evidence>
<feature type="transmembrane region" description="Helical" evidence="6">
    <location>
        <begin position="280"/>
        <end position="298"/>
    </location>
</feature>
<feature type="transmembrane region" description="Helical" evidence="6">
    <location>
        <begin position="134"/>
        <end position="157"/>
    </location>
</feature>
<feature type="transmembrane region" description="Helical" evidence="6">
    <location>
        <begin position="98"/>
        <end position="122"/>
    </location>
</feature>
<feature type="transmembrane region" description="Helical" evidence="6">
    <location>
        <begin position="326"/>
        <end position="343"/>
    </location>
</feature>
<dbReference type="PATRIC" id="fig|1423813.3.peg.2360"/>
<dbReference type="STRING" id="1423813.FC26_GL002315"/>
<dbReference type="PANTHER" id="PTHR42770">
    <property type="entry name" value="AMINO ACID TRANSPORTER-RELATED"/>
    <property type="match status" value="1"/>
</dbReference>
<gene>
    <name evidence="7" type="ORF">FC26_GL002315</name>
</gene>
<sequence length="435" mass="46181">MTGGGEMKKQISVKKISFAGALLLGINGIIGSGIFLLPGHLFQEAGSYSILAILFAGLATLMIALNYAVMASKMDDDGGAWTYAYRAFGSLAGFQTGWFGWFLGVITISAEIAAFLTTLAGFMPLTSQSLTYKLIALSIITMIGIINLFGPSFVTYLDDLSSALKVVILCIFIIAGAVALSHFKVTFGHHATTGHGFTGAFVTAFYMFTGFSFLPNVAGQMKNAAKALPRVIIITMIAVSLIYVATQTVTIEFLGNSLAGEKLPVAAAFGIIGGQMGQSLILSGMLVSILGVAIAVSFDTPVELASMAREHQLMPDWLARQNRYGAPYWAIILTTALAGGLVVSGEYIFLVKLIVFSSFIQYIATIASLIKLRNDQTLGVGMRLPGGLLLPIASLLLITYLLTSFAMVTVLIGLGFAAVGLVIHEVERAIKQKNK</sequence>